<organism evidence="2 3">
    <name type="scientific">Candidatus Mycobacterium wuenschmannii</name>
    <dbReference type="NCBI Taxonomy" id="3027808"/>
    <lineage>
        <taxon>Bacteria</taxon>
        <taxon>Bacillati</taxon>
        <taxon>Actinomycetota</taxon>
        <taxon>Actinomycetes</taxon>
        <taxon>Mycobacteriales</taxon>
        <taxon>Mycobacteriaceae</taxon>
        <taxon>Mycobacterium</taxon>
    </lineage>
</organism>
<keyword evidence="1" id="KW-0812">Transmembrane</keyword>
<name>A0ABY8W356_9MYCO</name>
<dbReference type="SUPFAM" id="SSF47203">
    <property type="entry name" value="Acyl-CoA dehydrogenase C-terminal domain-like"/>
    <property type="match status" value="1"/>
</dbReference>
<gene>
    <name evidence="2" type="ORF">PT015_05230</name>
</gene>
<dbReference type="InterPro" id="IPR036250">
    <property type="entry name" value="AcylCo_DH-like_C"/>
</dbReference>
<dbReference type="EMBL" id="CP126981">
    <property type="protein sequence ID" value="WIM88882.1"/>
    <property type="molecule type" value="Genomic_DNA"/>
</dbReference>
<keyword evidence="1" id="KW-0472">Membrane</keyword>
<protein>
    <submittedName>
        <fullName evidence="2">Acyl-CoA dehydrogenase</fullName>
    </submittedName>
</protein>
<evidence type="ECO:0000256" key="1">
    <source>
        <dbReference type="SAM" id="Phobius"/>
    </source>
</evidence>
<proteinExistence type="predicted"/>
<dbReference type="Gene3D" id="2.40.110.10">
    <property type="entry name" value="Butyryl-CoA Dehydrogenase, subunit A, domain 2"/>
    <property type="match status" value="1"/>
</dbReference>
<feature type="transmembrane region" description="Helical" evidence="1">
    <location>
        <begin position="218"/>
        <end position="237"/>
    </location>
</feature>
<sequence>MIDISPSGHTAISDTHGRPHVDEELAEWLRRNTLQHGVVSLTSTLSAATALSERNIRPGGGRTYAYLSALVTAGFVDATVARVIEPHLDAHAILHQAGLSALIPRIDADEAATWGVFAANAAGHHLEAHRDDLGWTLSGTKPWCSLAQSLSHAVITADLPGGGSGAFAVRLDRESVTPLPARWVSRGLSEVVSTGIRIDGLPAIQVGDAGWYLTRPGFSWGAIGVAAVWFGIALGLYDHMCQQVDRRPPDQLALADMGTVDYDLFAAQLSLHHAADEIDAGRAVGDKGDILALRVRAVVARMVHNVLTVVGAALGPGPLTQDEEYARRTADLTVYVRQHHGERDLVRLAELLRSTPC</sequence>
<dbReference type="Proteomes" id="UP001236585">
    <property type="component" value="Chromosome"/>
</dbReference>
<dbReference type="InterPro" id="IPR009100">
    <property type="entry name" value="AcylCoA_DH/oxidase_NM_dom_sf"/>
</dbReference>
<evidence type="ECO:0000313" key="3">
    <source>
        <dbReference type="Proteomes" id="UP001236585"/>
    </source>
</evidence>
<dbReference type="InterPro" id="IPR046373">
    <property type="entry name" value="Acyl-CoA_Oxase/DH_mid-dom_sf"/>
</dbReference>
<evidence type="ECO:0000313" key="2">
    <source>
        <dbReference type="EMBL" id="WIM88882.1"/>
    </source>
</evidence>
<keyword evidence="1" id="KW-1133">Transmembrane helix</keyword>
<dbReference type="RefSeq" id="WP_285189329.1">
    <property type="nucleotide sequence ID" value="NZ_CP126981.1"/>
</dbReference>
<accession>A0ABY8W356</accession>
<dbReference type="Gene3D" id="1.20.140.10">
    <property type="entry name" value="Butyryl-CoA Dehydrogenase, subunit A, domain 3"/>
    <property type="match status" value="1"/>
</dbReference>
<dbReference type="SUPFAM" id="SSF56645">
    <property type="entry name" value="Acyl-CoA dehydrogenase NM domain-like"/>
    <property type="match status" value="1"/>
</dbReference>
<reference evidence="2 3" key="1">
    <citation type="journal article" date="2023" name="Microbiol. Resour. Announc.">
        <title>Complete Genome Sequence of Mycobacterium wuenschmanii, a novel Nontuberculous Mycobacterium Isolated from a captive population of Amazon Milk Frogs.</title>
        <authorList>
            <person name="Hicks J."/>
            <person name="Zeineldin M."/>
            <person name="Ward H."/>
            <person name="Wuenschmann A."/>
            <person name="Camp P."/>
            <person name="Farrell D."/>
            <person name="Lehman K."/>
            <person name="Thacker T."/>
            <person name="Cuthbert E."/>
        </authorList>
    </citation>
    <scope>NUCLEOTIDE SEQUENCE [LARGE SCALE GENOMIC DNA]</scope>
    <source>
        <strain evidence="2 3">Wuenschmanii</strain>
    </source>
</reference>
<keyword evidence="3" id="KW-1185">Reference proteome</keyword>